<name>A0A1J5T2K8_9ZZZZ</name>
<feature type="compositionally biased region" description="Low complexity" evidence="6">
    <location>
        <begin position="43"/>
        <end position="61"/>
    </location>
</feature>
<dbReference type="InterPro" id="IPR036967">
    <property type="entry name" value="Ribosomal_uS11_sf"/>
</dbReference>
<dbReference type="GO" id="GO:0006412">
    <property type="term" value="P:translation"/>
    <property type="evidence" value="ECO:0007669"/>
    <property type="project" value="InterPro"/>
</dbReference>
<dbReference type="PROSITE" id="PS00054">
    <property type="entry name" value="RIBOSOMAL_S11"/>
    <property type="match status" value="1"/>
</dbReference>
<dbReference type="InterPro" id="IPR019981">
    <property type="entry name" value="Ribosomal_uS11_bac-type"/>
</dbReference>
<keyword evidence="4 7" id="KW-0689">Ribosomal protein</keyword>
<evidence type="ECO:0000256" key="1">
    <source>
        <dbReference type="ARBA" id="ARBA00006194"/>
    </source>
</evidence>
<protein>
    <submittedName>
        <fullName evidence="7">30S ribosomal protein S11</fullName>
    </submittedName>
</protein>
<dbReference type="PANTHER" id="PTHR11759">
    <property type="entry name" value="40S RIBOSOMAL PROTEIN S14/30S RIBOSOMAL PROTEIN S11"/>
    <property type="match status" value="1"/>
</dbReference>
<dbReference type="AlphaFoldDB" id="A0A1J5T2K8"/>
<dbReference type="GO" id="GO:0005840">
    <property type="term" value="C:ribosome"/>
    <property type="evidence" value="ECO:0007669"/>
    <property type="project" value="UniProtKB-KW"/>
</dbReference>
<keyword evidence="3" id="KW-0694">RNA-binding</keyword>
<dbReference type="InterPro" id="IPR018102">
    <property type="entry name" value="Ribosomal_uS11_CS"/>
</dbReference>
<evidence type="ECO:0000256" key="5">
    <source>
        <dbReference type="ARBA" id="ARBA00023274"/>
    </source>
</evidence>
<dbReference type="GO" id="GO:1990904">
    <property type="term" value="C:ribonucleoprotein complex"/>
    <property type="evidence" value="ECO:0007669"/>
    <property type="project" value="UniProtKB-KW"/>
</dbReference>
<dbReference type="Gene3D" id="3.30.420.80">
    <property type="entry name" value="Ribosomal protein S11"/>
    <property type="match status" value="1"/>
</dbReference>
<feature type="compositionally biased region" description="Basic and acidic residues" evidence="6">
    <location>
        <begin position="1"/>
        <end position="18"/>
    </location>
</feature>
<sequence length="214" mass="22036">MAEEKSAPKKEKAPKKEAAPAAAGAEAKAPAADKPVKEKAPKAAKPAEGAAAPAEAAPAAEKSAKPVELVGGVARQPTAEELLKEELGEVKIRKAKGSKNVTSGVVNVLASFNNTIVSITDSRGQVIAWSSAGKCGFRGSRKSTAYAAQVVAQDAARNAMAHGLKDVVIRVSGPGLGRDSAVRAIQAIGLEISSIVDVTPIPHNGCRPRKRRRV</sequence>
<dbReference type="FunFam" id="3.30.420.80:FF:000010">
    <property type="entry name" value="30S ribosomal protein S11"/>
    <property type="match status" value="1"/>
</dbReference>
<evidence type="ECO:0000313" key="7">
    <source>
        <dbReference type="EMBL" id="OIR15121.1"/>
    </source>
</evidence>
<dbReference type="Pfam" id="PF00411">
    <property type="entry name" value="Ribosomal_S11"/>
    <property type="match status" value="1"/>
</dbReference>
<dbReference type="GO" id="GO:0019843">
    <property type="term" value="F:rRNA binding"/>
    <property type="evidence" value="ECO:0007669"/>
    <property type="project" value="UniProtKB-KW"/>
</dbReference>
<dbReference type="HAMAP" id="MF_01310">
    <property type="entry name" value="Ribosomal_uS11"/>
    <property type="match status" value="1"/>
</dbReference>
<evidence type="ECO:0000256" key="4">
    <source>
        <dbReference type="ARBA" id="ARBA00022980"/>
    </source>
</evidence>
<dbReference type="NCBIfam" id="TIGR03632">
    <property type="entry name" value="uS11_bact"/>
    <property type="match status" value="1"/>
</dbReference>
<dbReference type="GO" id="GO:0003735">
    <property type="term" value="F:structural constituent of ribosome"/>
    <property type="evidence" value="ECO:0007669"/>
    <property type="project" value="InterPro"/>
</dbReference>
<accession>A0A1J5T2K8</accession>
<dbReference type="EMBL" id="MLJW01000010">
    <property type="protein sequence ID" value="OIR15121.1"/>
    <property type="molecule type" value="Genomic_DNA"/>
</dbReference>
<dbReference type="NCBIfam" id="NF003698">
    <property type="entry name" value="PRK05309.1"/>
    <property type="match status" value="1"/>
</dbReference>
<comment type="similarity">
    <text evidence="1">Belongs to the universal ribosomal protein uS11 family.</text>
</comment>
<feature type="compositionally biased region" description="Low complexity" evidence="6">
    <location>
        <begin position="19"/>
        <end position="33"/>
    </location>
</feature>
<comment type="caution">
    <text evidence="7">The sequence shown here is derived from an EMBL/GenBank/DDBJ whole genome shotgun (WGS) entry which is preliminary data.</text>
</comment>
<proteinExistence type="inferred from homology"/>
<evidence type="ECO:0000256" key="2">
    <source>
        <dbReference type="ARBA" id="ARBA00022730"/>
    </source>
</evidence>
<keyword evidence="5" id="KW-0687">Ribonucleoprotein</keyword>
<evidence type="ECO:0000256" key="3">
    <source>
        <dbReference type="ARBA" id="ARBA00022884"/>
    </source>
</evidence>
<feature type="region of interest" description="Disordered" evidence="6">
    <location>
        <begin position="1"/>
        <end position="65"/>
    </location>
</feature>
<evidence type="ECO:0000256" key="6">
    <source>
        <dbReference type="SAM" id="MobiDB-lite"/>
    </source>
</evidence>
<organism evidence="7">
    <name type="scientific">mine drainage metagenome</name>
    <dbReference type="NCBI Taxonomy" id="410659"/>
    <lineage>
        <taxon>unclassified sequences</taxon>
        <taxon>metagenomes</taxon>
        <taxon>ecological metagenomes</taxon>
    </lineage>
</organism>
<keyword evidence="2" id="KW-0699">rRNA-binding</keyword>
<dbReference type="InterPro" id="IPR001971">
    <property type="entry name" value="Ribosomal_uS11"/>
</dbReference>
<gene>
    <name evidence="7" type="primary">rpsK_2</name>
    <name evidence="7" type="ORF">GALL_42400</name>
</gene>
<reference evidence="7" key="1">
    <citation type="submission" date="2016-10" db="EMBL/GenBank/DDBJ databases">
        <title>Sequence of Gallionella enrichment culture.</title>
        <authorList>
            <person name="Poehlein A."/>
            <person name="Muehling M."/>
            <person name="Daniel R."/>
        </authorList>
    </citation>
    <scope>NUCLEOTIDE SEQUENCE</scope>
</reference>
<dbReference type="SUPFAM" id="SSF53137">
    <property type="entry name" value="Translational machinery components"/>
    <property type="match status" value="1"/>
</dbReference>